<gene>
    <name evidence="1" type="ORF">GCM10010411_83820</name>
</gene>
<evidence type="ECO:0000313" key="2">
    <source>
        <dbReference type="Proteomes" id="UP001501509"/>
    </source>
</evidence>
<proteinExistence type="predicted"/>
<evidence type="ECO:0000313" key="1">
    <source>
        <dbReference type="EMBL" id="GAA2632713.1"/>
    </source>
</evidence>
<dbReference type="Proteomes" id="UP001501509">
    <property type="component" value="Unassembled WGS sequence"/>
</dbReference>
<comment type="caution">
    <text evidence="1">The sequence shown here is derived from an EMBL/GenBank/DDBJ whole genome shotgun (WGS) entry which is preliminary data.</text>
</comment>
<dbReference type="EMBL" id="BAAATD010000017">
    <property type="protein sequence ID" value="GAA2632713.1"/>
    <property type="molecule type" value="Genomic_DNA"/>
</dbReference>
<accession>A0ABP6D0K6</accession>
<sequence>MSYRRHLLVARDDRPLPELYALRPYVGFVAGNQARDDNWQVCSLGCDAGLGDSVSLLVEIAAETHTAAMLASFFDGGCAAVEGFSRPYGYWQAVLGTAHAPGCPAFESPAFSAEEAAAGAARWAEAAAHPVPPDPILEVLQGPVEPSAEAIFEELLNRLGLTGATDTSLAEIG</sequence>
<organism evidence="1 2">
    <name type="scientific">Actinomadura fulvescens</name>
    <dbReference type="NCBI Taxonomy" id="46160"/>
    <lineage>
        <taxon>Bacteria</taxon>
        <taxon>Bacillati</taxon>
        <taxon>Actinomycetota</taxon>
        <taxon>Actinomycetes</taxon>
        <taxon>Streptosporangiales</taxon>
        <taxon>Thermomonosporaceae</taxon>
        <taxon>Actinomadura</taxon>
    </lineage>
</organism>
<name>A0ABP6D0K6_9ACTN</name>
<reference evidence="2" key="1">
    <citation type="journal article" date="2019" name="Int. J. Syst. Evol. Microbiol.">
        <title>The Global Catalogue of Microorganisms (GCM) 10K type strain sequencing project: providing services to taxonomists for standard genome sequencing and annotation.</title>
        <authorList>
            <consortium name="The Broad Institute Genomics Platform"/>
            <consortium name="The Broad Institute Genome Sequencing Center for Infectious Disease"/>
            <person name="Wu L."/>
            <person name="Ma J."/>
        </authorList>
    </citation>
    <scope>NUCLEOTIDE SEQUENCE [LARGE SCALE GENOMIC DNA]</scope>
    <source>
        <strain evidence="2">JCM 6833</strain>
    </source>
</reference>
<protein>
    <submittedName>
        <fullName evidence="1">Uncharacterized protein</fullName>
    </submittedName>
</protein>
<keyword evidence="2" id="KW-1185">Reference proteome</keyword>
<dbReference type="RefSeq" id="WP_344548085.1">
    <property type="nucleotide sequence ID" value="NZ_BAAATD010000017.1"/>
</dbReference>